<feature type="transmembrane region" description="Helical" evidence="1">
    <location>
        <begin position="148"/>
        <end position="166"/>
    </location>
</feature>
<evidence type="ECO:0000256" key="1">
    <source>
        <dbReference type="SAM" id="Phobius"/>
    </source>
</evidence>
<evidence type="ECO:0000313" key="3">
    <source>
        <dbReference type="Proteomes" id="UP000598297"/>
    </source>
</evidence>
<dbReference type="AlphaFoldDB" id="A0A964XQA3"/>
<feature type="transmembrane region" description="Helical" evidence="1">
    <location>
        <begin position="74"/>
        <end position="94"/>
    </location>
</feature>
<dbReference type="OrthoDB" id="3458595at2"/>
<accession>A0A964XQA3</accession>
<gene>
    <name evidence="2" type="ORF">GUY60_29125</name>
</gene>
<feature type="transmembrane region" description="Helical" evidence="1">
    <location>
        <begin position="206"/>
        <end position="225"/>
    </location>
</feature>
<comment type="caution">
    <text evidence="2">The sequence shown here is derived from an EMBL/GenBank/DDBJ whole genome shotgun (WGS) entry which is preliminary data.</text>
</comment>
<organism evidence="2 3">
    <name type="scientific">Streptomyces boluensis</name>
    <dbReference type="NCBI Taxonomy" id="1775135"/>
    <lineage>
        <taxon>Bacteria</taxon>
        <taxon>Bacillati</taxon>
        <taxon>Actinomycetota</taxon>
        <taxon>Actinomycetes</taxon>
        <taxon>Kitasatosporales</taxon>
        <taxon>Streptomycetaceae</taxon>
        <taxon>Streptomyces</taxon>
    </lineage>
</organism>
<dbReference type="EMBL" id="JAAAHS010000320">
    <property type="protein sequence ID" value="NBE55418.1"/>
    <property type="molecule type" value="Genomic_DNA"/>
</dbReference>
<keyword evidence="3" id="KW-1185">Reference proteome</keyword>
<reference evidence="2" key="1">
    <citation type="submission" date="2020-01" db="EMBL/GenBank/DDBJ databases">
        <title>Whole-genome analyses of novel actinobacteria.</title>
        <authorList>
            <person name="Sahin N."/>
        </authorList>
    </citation>
    <scope>NUCLEOTIDE SEQUENCE</scope>
    <source>
        <strain evidence="2">YC537</strain>
    </source>
</reference>
<protein>
    <recommendedName>
        <fullName evidence="4">Integral membrane protein</fullName>
    </recommendedName>
</protein>
<evidence type="ECO:0000313" key="2">
    <source>
        <dbReference type="EMBL" id="NBE55418.1"/>
    </source>
</evidence>
<feature type="transmembrane region" description="Helical" evidence="1">
    <location>
        <begin position="232"/>
        <end position="253"/>
    </location>
</feature>
<name>A0A964XQA3_9ACTN</name>
<feature type="transmembrane region" description="Helical" evidence="1">
    <location>
        <begin position="175"/>
        <end position="194"/>
    </location>
</feature>
<evidence type="ECO:0008006" key="4">
    <source>
        <dbReference type="Google" id="ProtNLM"/>
    </source>
</evidence>
<keyword evidence="1" id="KW-1133">Transmembrane helix</keyword>
<sequence>MFYAGSAMPNHATAMGATAAVGCFVRYGGGERRPALLCGLALGLAVATSMRPNDAVWIAAPLLLAPLVHRPWRAFAPAAAVLAGVLAGVLPWAMEAVLRYGGIPERLALASGQQGDMRPRFALPYLVTALDGPLLCRPCARDGLQLPVALWWFALPVLVGAGLWLVRREPPQLRAALRLATVVAVSSALTYAFLVDYTAPRFLFTAYALLMLPASVALLALVRAVRARGRAAVAVLVLVLCAHLAVQWVTLAVHVRVQTEARRDWVRIAGALRSAGVGPGCVLGGNSSVVPVAYTARCHPAVQHPGRIPDALALRRAGPPPELRHWRVLPVPGSYNGWRIALPPASVPSRPAAAR</sequence>
<keyword evidence="1" id="KW-0472">Membrane</keyword>
<proteinExistence type="predicted"/>
<dbReference type="Proteomes" id="UP000598297">
    <property type="component" value="Unassembled WGS sequence"/>
</dbReference>
<keyword evidence="1" id="KW-0812">Transmembrane</keyword>